<comment type="caution">
    <text evidence="1">The sequence shown here is derived from an EMBL/GenBank/DDBJ whole genome shotgun (WGS) entry which is preliminary data.</text>
</comment>
<evidence type="ECO:0000313" key="1">
    <source>
        <dbReference type="EMBL" id="GAG47176.1"/>
    </source>
</evidence>
<protein>
    <recommendedName>
        <fullName evidence="2">PAS domain-containing protein</fullName>
    </recommendedName>
</protein>
<gene>
    <name evidence="1" type="ORF">S01H1_85084</name>
</gene>
<feature type="non-terminal residue" evidence="1">
    <location>
        <position position="59"/>
    </location>
</feature>
<dbReference type="Gene3D" id="3.30.450.20">
    <property type="entry name" value="PAS domain"/>
    <property type="match status" value="1"/>
</dbReference>
<reference evidence="1" key="1">
    <citation type="journal article" date="2014" name="Front. Microbiol.">
        <title>High frequency of phylogenetically diverse reductive dehalogenase-homologous genes in deep subseafloor sedimentary metagenomes.</title>
        <authorList>
            <person name="Kawai M."/>
            <person name="Futagami T."/>
            <person name="Toyoda A."/>
            <person name="Takaki Y."/>
            <person name="Nishi S."/>
            <person name="Hori S."/>
            <person name="Arai W."/>
            <person name="Tsubouchi T."/>
            <person name="Morono Y."/>
            <person name="Uchiyama I."/>
            <person name="Ito T."/>
            <person name="Fujiyama A."/>
            <person name="Inagaki F."/>
            <person name="Takami H."/>
        </authorList>
    </citation>
    <scope>NUCLEOTIDE SEQUENCE</scope>
    <source>
        <strain evidence="1">Expedition CK06-06</strain>
    </source>
</reference>
<dbReference type="AlphaFoldDB" id="X0ZFQ2"/>
<evidence type="ECO:0008006" key="2">
    <source>
        <dbReference type="Google" id="ProtNLM"/>
    </source>
</evidence>
<name>X0ZFQ2_9ZZZZ</name>
<dbReference type="EMBL" id="BARS01058293">
    <property type="protein sequence ID" value="GAG47176.1"/>
    <property type="molecule type" value="Genomic_DNA"/>
</dbReference>
<organism evidence="1">
    <name type="scientific">marine sediment metagenome</name>
    <dbReference type="NCBI Taxonomy" id="412755"/>
    <lineage>
        <taxon>unclassified sequences</taxon>
        <taxon>metagenomes</taxon>
        <taxon>ecological metagenomes</taxon>
    </lineage>
</organism>
<dbReference type="NCBIfam" id="TIGR00229">
    <property type="entry name" value="sensory_box"/>
    <property type="match status" value="1"/>
</dbReference>
<proteinExistence type="predicted"/>
<sequence>MPSNKSKQSTIKSTGDSRVQADRYRMLIEAVADGIYEVDLSGNFRFFNDALCRRANSGL</sequence>
<dbReference type="SUPFAM" id="SSF55785">
    <property type="entry name" value="PYP-like sensor domain (PAS domain)"/>
    <property type="match status" value="1"/>
</dbReference>
<accession>X0ZFQ2</accession>
<dbReference type="InterPro" id="IPR035965">
    <property type="entry name" value="PAS-like_dom_sf"/>
</dbReference>
<dbReference type="InterPro" id="IPR000014">
    <property type="entry name" value="PAS"/>
</dbReference>